<evidence type="ECO:0000313" key="1">
    <source>
        <dbReference type="EMBL" id="GAA4245500.1"/>
    </source>
</evidence>
<accession>A0ABP8D060</accession>
<organism evidence="1 2">
    <name type="scientific">Winogradskyella damuponensis</name>
    <dbReference type="NCBI Taxonomy" id="943939"/>
    <lineage>
        <taxon>Bacteria</taxon>
        <taxon>Pseudomonadati</taxon>
        <taxon>Bacteroidota</taxon>
        <taxon>Flavobacteriia</taxon>
        <taxon>Flavobacteriales</taxon>
        <taxon>Flavobacteriaceae</taxon>
        <taxon>Winogradskyella</taxon>
    </lineage>
</organism>
<name>A0ABP8D060_9FLAO</name>
<keyword evidence="2" id="KW-1185">Reference proteome</keyword>
<protein>
    <submittedName>
        <fullName evidence="1">Uncharacterized protein</fullName>
    </submittedName>
</protein>
<gene>
    <name evidence="1" type="ORF">GCM10022292_28040</name>
</gene>
<comment type="caution">
    <text evidence="1">The sequence shown here is derived from an EMBL/GenBank/DDBJ whole genome shotgun (WGS) entry which is preliminary data.</text>
</comment>
<proteinExistence type="predicted"/>
<evidence type="ECO:0000313" key="2">
    <source>
        <dbReference type="Proteomes" id="UP001501682"/>
    </source>
</evidence>
<reference evidence="2" key="1">
    <citation type="journal article" date="2019" name="Int. J. Syst. Evol. Microbiol.">
        <title>The Global Catalogue of Microorganisms (GCM) 10K type strain sequencing project: providing services to taxonomists for standard genome sequencing and annotation.</title>
        <authorList>
            <consortium name="The Broad Institute Genomics Platform"/>
            <consortium name="The Broad Institute Genome Sequencing Center for Infectious Disease"/>
            <person name="Wu L."/>
            <person name="Ma J."/>
        </authorList>
    </citation>
    <scope>NUCLEOTIDE SEQUENCE [LARGE SCALE GENOMIC DNA]</scope>
    <source>
        <strain evidence="2">JCM 17633</strain>
    </source>
</reference>
<dbReference type="Proteomes" id="UP001501682">
    <property type="component" value="Unassembled WGS sequence"/>
</dbReference>
<dbReference type="EMBL" id="BAABCB010000028">
    <property type="protein sequence ID" value="GAA4245500.1"/>
    <property type="molecule type" value="Genomic_DNA"/>
</dbReference>
<dbReference type="RefSeq" id="WP_344715561.1">
    <property type="nucleotide sequence ID" value="NZ_BAABCB010000028.1"/>
</dbReference>
<sequence length="469" mass="53714">MKILMAFFISVCSFANHPSYDPVNKIEIDEKYKVESTFSGNTVGNDSFHLIIAKNGDTKDYDVIPYLFKDNHIVKLKTFSFDKQPVILSFHNAKDKLSLLTQSKVGSSEFINIIDVDLISGNYVKSDNIATEDFKALIRKKDKNLIVFSDKKSVRIIEAKDANTVQTITVSSDASSAEFLASLSENSVEAINNDEFVSNGSISTFRAYSDGDKVIITEENTKEATTNALQIPLNQDNEVSAQFKTFGGKTKDSKIKKSTSYINNDKLYQLKIGKEEGQLNVFGLNDAYNSSVNILEVKPTKHAEGFKSIKDFVKNASKKFNEPTVTINSTKNGKLKVRFDFVNKNLYNYHYNWWWHHQWHMQQMQHFQMINQQQMRNSIPSFGPSEPVDYFFVAQEHSFFEITLDLAGKIVEDENDESVYPYLNKKTYIKPLNDNKKLKHTSTVFTQDNFRYIAYDKRNKSFNIINKAL</sequence>